<keyword evidence="2" id="KW-0812">Transmembrane</keyword>
<sequence length="226" mass="24609">ERVVQLFEDIIISLPKVIAFNKQDLRDKFPTSVFLENINYFKFYLDWVTEADVLNQGMRTNIYVQVAKITSAPVYGAKVQLSGPPEVNIVVTTRKIHPKKSTNKLSFPISAEEPGLFTLTATLTSDAGHRIAFPFNIRVKSTKNLYREETPADGTPATTATYSTPSPTTSQDLTGARIIFGIIGVILLFAGGALSISGGFGSGLSFGITLIVIGVIATRMDKHVVK</sequence>
<dbReference type="AlphaFoldDB" id="X1DGW4"/>
<accession>X1DGW4</accession>
<evidence type="ECO:0000256" key="1">
    <source>
        <dbReference type="SAM" id="MobiDB-lite"/>
    </source>
</evidence>
<feature type="transmembrane region" description="Helical" evidence="2">
    <location>
        <begin position="178"/>
        <end position="196"/>
    </location>
</feature>
<dbReference type="EMBL" id="BART01021823">
    <property type="protein sequence ID" value="GAH04279.1"/>
    <property type="molecule type" value="Genomic_DNA"/>
</dbReference>
<organism evidence="3">
    <name type="scientific">marine sediment metagenome</name>
    <dbReference type="NCBI Taxonomy" id="412755"/>
    <lineage>
        <taxon>unclassified sequences</taxon>
        <taxon>metagenomes</taxon>
        <taxon>ecological metagenomes</taxon>
    </lineage>
</organism>
<keyword evidence="2" id="KW-1133">Transmembrane helix</keyword>
<name>X1DGW4_9ZZZZ</name>
<feature type="region of interest" description="Disordered" evidence="1">
    <location>
        <begin position="148"/>
        <end position="169"/>
    </location>
</feature>
<feature type="non-terminal residue" evidence="3">
    <location>
        <position position="1"/>
    </location>
</feature>
<keyword evidence="2" id="KW-0472">Membrane</keyword>
<protein>
    <submittedName>
        <fullName evidence="3">Uncharacterized protein</fullName>
    </submittedName>
</protein>
<feature type="transmembrane region" description="Helical" evidence="2">
    <location>
        <begin position="202"/>
        <end position="220"/>
    </location>
</feature>
<proteinExistence type="predicted"/>
<feature type="compositionally biased region" description="Low complexity" evidence="1">
    <location>
        <begin position="152"/>
        <end position="169"/>
    </location>
</feature>
<evidence type="ECO:0000313" key="3">
    <source>
        <dbReference type="EMBL" id="GAH04279.1"/>
    </source>
</evidence>
<gene>
    <name evidence="3" type="ORF">S01H4_40141</name>
</gene>
<comment type="caution">
    <text evidence="3">The sequence shown here is derived from an EMBL/GenBank/DDBJ whole genome shotgun (WGS) entry which is preliminary data.</text>
</comment>
<evidence type="ECO:0000256" key="2">
    <source>
        <dbReference type="SAM" id="Phobius"/>
    </source>
</evidence>
<reference evidence="3" key="1">
    <citation type="journal article" date="2014" name="Front. Microbiol.">
        <title>High frequency of phylogenetically diverse reductive dehalogenase-homologous genes in deep subseafloor sedimentary metagenomes.</title>
        <authorList>
            <person name="Kawai M."/>
            <person name="Futagami T."/>
            <person name="Toyoda A."/>
            <person name="Takaki Y."/>
            <person name="Nishi S."/>
            <person name="Hori S."/>
            <person name="Arai W."/>
            <person name="Tsubouchi T."/>
            <person name="Morono Y."/>
            <person name="Uchiyama I."/>
            <person name="Ito T."/>
            <person name="Fujiyama A."/>
            <person name="Inagaki F."/>
            <person name="Takami H."/>
        </authorList>
    </citation>
    <scope>NUCLEOTIDE SEQUENCE</scope>
    <source>
        <strain evidence="3">Expedition CK06-06</strain>
    </source>
</reference>